<protein>
    <recommendedName>
        <fullName evidence="2">Barstar (barnase inhibitor) domain-containing protein</fullName>
    </recommendedName>
</protein>
<dbReference type="SUPFAM" id="SSF52038">
    <property type="entry name" value="Barstar-related"/>
    <property type="match status" value="1"/>
</dbReference>
<dbReference type="Proteomes" id="UP000606172">
    <property type="component" value="Unassembled WGS sequence"/>
</dbReference>
<proteinExistence type="inferred from homology"/>
<evidence type="ECO:0000313" key="3">
    <source>
        <dbReference type="EMBL" id="GII97458.1"/>
    </source>
</evidence>
<sequence length="125" mass="13213">MTRPLPPWLTVTTAPPPAVLDARDCRTAAALFTEIAELLAFPDYFGHNWDALVDCLTDATDEGPVTLIVAHAEELLADEPPHQFTTLLDALTLVGGLTVTLSAAPGHEDALRARVGDALADSTIA</sequence>
<dbReference type="AlphaFoldDB" id="A0A919VBJ7"/>
<dbReference type="InterPro" id="IPR035905">
    <property type="entry name" value="Barstar-like_sf"/>
</dbReference>
<comment type="similarity">
    <text evidence="1">Belongs to the barstar family.</text>
</comment>
<dbReference type="Pfam" id="PF01337">
    <property type="entry name" value="Barstar"/>
    <property type="match status" value="1"/>
</dbReference>
<accession>A0A919VBJ7</accession>
<evidence type="ECO:0000313" key="4">
    <source>
        <dbReference type="Proteomes" id="UP000606172"/>
    </source>
</evidence>
<dbReference type="Gene3D" id="3.30.370.10">
    <property type="entry name" value="Barstar-like"/>
    <property type="match status" value="1"/>
</dbReference>
<feature type="domain" description="Barstar (barnase inhibitor)" evidence="2">
    <location>
        <begin position="18"/>
        <end position="92"/>
    </location>
</feature>
<evidence type="ECO:0000259" key="2">
    <source>
        <dbReference type="Pfam" id="PF01337"/>
    </source>
</evidence>
<comment type="caution">
    <text evidence="3">The sequence shown here is derived from an EMBL/GenBank/DDBJ whole genome shotgun (WGS) entry which is preliminary data.</text>
</comment>
<dbReference type="EMBL" id="BOOW01000060">
    <property type="protein sequence ID" value="GII97458.1"/>
    <property type="molecule type" value="Genomic_DNA"/>
</dbReference>
<name>A0A919VBJ7_9ACTN</name>
<reference evidence="3" key="1">
    <citation type="submission" date="2021-01" db="EMBL/GenBank/DDBJ databases">
        <title>Whole genome shotgun sequence of Sinosporangium siamense NBRC 109515.</title>
        <authorList>
            <person name="Komaki H."/>
            <person name="Tamura T."/>
        </authorList>
    </citation>
    <scope>NUCLEOTIDE SEQUENCE</scope>
    <source>
        <strain evidence="3">NBRC 109515</strain>
    </source>
</reference>
<dbReference type="RefSeq" id="WP_204033548.1">
    <property type="nucleotide sequence ID" value="NZ_BOOW01000060.1"/>
</dbReference>
<gene>
    <name evidence="3" type="ORF">Ssi02_76890</name>
</gene>
<keyword evidence="4" id="KW-1185">Reference proteome</keyword>
<organism evidence="3 4">
    <name type="scientific">Sinosporangium siamense</name>
    <dbReference type="NCBI Taxonomy" id="1367973"/>
    <lineage>
        <taxon>Bacteria</taxon>
        <taxon>Bacillati</taxon>
        <taxon>Actinomycetota</taxon>
        <taxon>Actinomycetes</taxon>
        <taxon>Streptosporangiales</taxon>
        <taxon>Streptosporangiaceae</taxon>
        <taxon>Sinosporangium</taxon>
    </lineage>
</organism>
<evidence type="ECO:0000256" key="1">
    <source>
        <dbReference type="ARBA" id="ARBA00006845"/>
    </source>
</evidence>
<dbReference type="InterPro" id="IPR000468">
    <property type="entry name" value="Barstar"/>
</dbReference>